<evidence type="ECO:0000256" key="4">
    <source>
        <dbReference type="ARBA" id="ARBA00022840"/>
    </source>
</evidence>
<protein>
    <submittedName>
        <fullName evidence="6">ABC transporter ATP-binding protein</fullName>
    </submittedName>
</protein>
<dbReference type="InterPro" id="IPR003593">
    <property type="entry name" value="AAA+_ATPase"/>
</dbReference>
<evidence type="ECO:0000259" key="5">
    <source>
        <dbReference type="PROSITE" id="PS50893"/>
    </source>
</evidence>
<reference evidence="6 7" key="1">
    <citation type="journal article" date="2020" name="New Microbes New Infect">
        <title>Sellimonas caecigallum sp. nov., description and genome sequence of a new member of the Sellimonas genus isolated from the cecum of feral chicken.</title>
        <authorList>
            <person name="Wongkuna S."/>
            <person name="Ghimire S."/>
            <person name="Antony L."/>
            <person name="Chankhamhaengdecha S."/>
            <person name="Janvilisri T."/>
            <person name="Scaria J."/>
        </authorList>
    </citation>
    <scope>NUCLEOTIDE SEQUENCE [LARGE SCALE GENOMIC DNA]</scope>
    <source>
        <strain evidence="6 7">SW451</strain>
    </source>
</reference>
<dbReference type="Pfam" id="PF00005">
    <property type="entry name" value="ABC_tran"/>
    <property type="match status" value="1"/>
</dbReference>
<sequence>MELRINQLTKQYKSKTAVNNLSVTLTPGIYGLLGANGAGKTTLMRMLCDILDPTSGSITYNGMDIRQAGSSYRNRIGYLPQDFGYYPNMTAPDFLLYVAALKHLPSDEASARTGTLLKAVGLSDIGKKKIKTFSGGMKQRLGIAQTFLNDPAVLILDEPTAGLDPKERIRFRNMIQDFSENRIILFSTHIVSDIEHIATDILIMKEGSLLYKGRPQDISTTLEDFLATDFVMERLVDDYGVLHSVKDLTGMDELPRLEMADFYVETVHDIGSSMMFLFGKPGCMDLCCLRYGIPSPCNVVCLWICKNLPEQTDYIKRKQTTMPIEKIGNCLQFVIYILYNCIIAKRLEGDKQGCITTHRQQPKC</sequence>
<dbReference type="PROSITE" id="PS50893">
    <property type="entry name" value="ABC_TRANSPORTER_2"/>
    <property type="match status" value="1"/>
</dbReference>
<dbReference type="SUPFAM" id="SSF52540">
    <property type="entry name" value="P-loop containing nucleoside triphosphate hydrolases"/>
    <property type="match status" value="1"/>
</dbReference>
<dbReference type="PANTHER" id="PTHR43335">
    <property type="entry name" value="ABC TRANSPORTER, ATP-BINDING PROTEIN"/>
    <property type="match status" value="1"/>
</dbReference>
<proteinExistence type="inferred from homology"/>
<dbReference type="PANTHER" id="PTHR43335:SF2">
    <property type="entry name" value="ABC TRANSPORTER, ATP-BINDING PROTEIN"/>
    <property type="match status" value="1"/>
</dbReference>
<dbReference type="SMART" id="SM00382">
    <property type="entry name" value="AAA"/>
    <property type="match status" value="1"/>
</dbReference>
<keyword evidence="2" id="KW-0813">Transport</keyword>
<name>A0ABS7L8M6_9FIRM</name>
<dbReference type="PROSITE" id="PS00211">
    <property type="entry name" value="ABC_TRANSPORTER_1"/>
    <property type="match status" value="1"/>
</dbReference>
<evidence type="ECO:0000256" key="1">
    <source>
        <dbReference type="ARBA" id="ARBA00005417"/>
    </source>
</evidence>
<dbReference type="InterPro" id="IPR027417">
    <property type="entry name" value="P-loop_NTPase"/>
</dbReference>
<evidence type="ECO:0000313" key="6">
    <source>
        <dbReference type="EMBL" id="MBY0759435.1"/>
    </source>
</evidence>
<keyword evidence="4 6" id="KW-0067">ATP-binding</keyword>
<dbReference type="Proteomes" id="UP000779049">
    <property type="component" value="Unassembled WGS sequence"/>
</dbReference>
<feature type="domain" description="ABC transporter" evidence="5">
    <location>
        <begin position="3"/>
        <end position="231"/>
    </location>
</feature>
<dbReference type="InterPro" id="IPR017871">
    <property type="entry name" value="ABC_transporter-like_CS"/>
</dbReference>
<accession>A0ABS7L8M6</accession>
<dbReference type="InterPro" id="IPR003439">
    <property type="entry name" value="ABC_transporter-like_ATP-bd"/>
</dbReference>
<organism evidence="6 7">
    <name type="scientific">Sellimonas caecigallum</name>
    <dbReference type="NCBI Taxonomy" id="2592333"/>
    <lineage>
        <taxon>Bacteria</taxon>
        <taxon>Bacillati</taxon>
        <taxon>Bacillota</taxon>
        <taxon>Clostridia</taxon>
        <taxon>Lachnospirales</taxon>
        <taxon>Lachnospiraceae</taxon>
        <taxon>Sellimonas</taxon>
    </lineage>
</organism>
<evidence type="ECO:0000313" key="7">
    <source>
        <dbReference type="Proteomes" id="UP000779049"/>
    </source>
</evidence>
<gene>
    <name evidence="6" type="ORF">FLB61_10120</name>
</gene>
<evidence type="ECO:0000256" key="2">
    <source>
        <dbReference type="ARBA" id="ARBA00022448"/>
    </source>
</evidence>
<comment type="caution">
    <text evidence="6">The sequence shown here is derived from an EMBL/GenBank/DDBJ whole genome shotgun (WGS) entry which is preliminary data.</text>
</comment>
<dbReference type="EMBL" id="VIRV01000016">
    <property type="protein sequence ID" value="MBY0759435.1"/>
    <property type="molecule type" value="Genomic_DNA"/>
</dbReference>
<keyword evidence="7" id="KW-1185">Reference proteome</keyword>
<comment type="similarity">
    <text evidence="1">Belongs to the ABC transporter superfamily.</text>
</comment>
<dbReference type="CDD" id="cd03264">
    <property type="entry name" value="ABC_drug_resistance_like"/>
    <property type="match status" value="1"/>
</dbReference>
<keyword evidence="3" id="KW-0547">Nucleotide-binding</keyword>
<evidence type="ECO:0000256" key="3">
    <source>
        <dbReference type="ARBA" id="ARBA00022741"/>
    </source>
</evidence>
<dbReference type="GO" id="GO:0005524">
    <property type="term" value="F:ATP binding"/>
    <property type="evidence" value="ECO:0007669"/>
    <property type="project" value="UniProtKB-KW"/>
</dbReference>
<dbReference type="Gene3D" id="3.40.50.300">
    <property type="entry name" value="P-loop containing nucleotide triphosphate hydrolases"/>
    <property type="match status" value="1"/>
</dbReference>